<evidence type="ECO:0000259" key="2">
    <source>
        <dbReference type="SMART" id="SM01360"/>
    </source>
</evidence>
<dbReference type="Pfam" id="PF07703">
    <property type="entry name" value="A2M_BRD"/>
    <property type="match status" value="1"/>
</dbReference>
<dbReference type="PANTHER" id="PTHR11412">
    <property type="entry name" value="MACROGLOBULIN / COMPLEMENT"/>
    <property type="match status" value="1"/>
</dbReference>
<feature type="domain" description="Alpha-2-macroglobulin" evidence="2">
    <location>
        <begin position="226"/>
        <end position="316"/>
    </location>
</feature>
<dbReference type="InterPro" id="IPR013783">
    <property type="entry name" value="Ig-like_fold"/>
</dbReference>
<feature type="non-terminal residue" evidence="3">
    <location>
        <position position="394"/>
    </location>
</feature>
<dbReference type="InterPro" id="IPR011625">
    <property type="entry name" value="A2M_N_BRD"/>
</dbReference>
<dbReference type="InterPro" id="IPR050473">
    <property type="entry name" value="A2M/Complement_sys"/>
</dbReference>
<proteinExistence type="predicted"/>
<dbReference type="Pfam" id="PF00207">
    <property type="entry name" value="A2M"/>
    <property type="match status" value="1"/>
</dbReference>
<dbReference type="Proteomes" id="UP000527232">
    <property type="component" value="Unassembled WGS sequence"/>
</dbReference>
<dbReference type="Gene3D" id="2.60.40.1930">
    <property type="match status" value="1"/>
</dbReference>
<dbReference type="SMART" id="SM01360">
    <property type="entry name" value="A2M"/>
    <property type="match status" value="1"/>
</dbReference>
<dbReference type="GO" id="GO:0004866">
    <property type="term" value="F:endopeptidase inhibitor activity"/>
    <property type="evidence" value="ECO:0007669"/>
    <property type="project" value="InterPro"/>
</dbReference>
<evidence type="ECO:0000259" key="1">
    <source>
        <dbReference type="SMART" id="SM01359"/>
    </source>
</evidence>
<feature type="domain" description="Alpha-2-macroglobulin bait region" evidence="1">
    <location>
        <begin position="1"/>
        <end position="86"/>
    </location>
</feature>
<dbReference type="Gene3D" id="2.60.40.10">
    <property type="entry name" value="Immunoglobulins"/>
    <property type="match status" value="1"/>
</dbReference>
<dbReference type="FunFam" id="2.60.40.10:FF:000312">
    <property type="entry name" value="Alpha-2-macroglobulin like 1"/>
    <property type="match status" value="1"/>
</dbReference>
<protein>
    <submittedName>
        <fullName evidence="3">A2MG protein</fullName>
    </submittedName>
</protein>
<dbReference type="Gene3D" id="2.20.130.20">
    <property type="match status" value="1"/>
</dbReference>
<accession>A0A7K9M1I7</accession>
<dbReference type="InterPro" id="IPR001599">
    <property type="entry name" value="Macroglobln_a2"/>
</dbReference>
<dbReference type="PANTHER" id="PTHR11412:SF165">
    <property type="entry name" value="ALPHA-2-MACROGLOBULIN"/>
    <property type="match status" value="1"/>
</dbReference>
<dbReference type="OrthoDB" id="9998011at2759"/>
<name>A0A7K9M1I7_OCETE</name>
<gene>
    <name evidence="3" type="primary">A2m_0</name>
    <name evidence="3" type="ORF">HYDTET_R10925</name>
</gene>
<feature type="non-terminal residue" evidence="3">
    <location>
        <position position="1"/>
    </location>
</feature>
<reference evidence="3 4" key="1">
    <citation type="submission" date="2019-09" db="EMBL/GenBank/DDBJ databases">
        <title>Bird 10,000 Genomes (B10K) Project - Family phase.</title>
        <authorList>
            <person name="Zhang G."/>
        </authorList>
    </citation>
    <scope>NUCLEOTIDE SEQUENCE [LARGE SCALE GENOMIC DNA]</scope>
    <source>
        <strain evidence="3">B10K-DU-001-32</strain>
        <tissue evidence="3">Muscle</tissue>
    </source>
</reference>
<dbReference type="InterPro" id="IPR014756">
    <property type="entry name" value="Ig_E-set"/>
</dbReference>
<dbReference type="SMART" id="SM01359">
    <property type="entry name" value="A2M_N_2"/>
    <property type="match status" value="1"/>
</dbReference>
<sequence>GVFLLQLPVQADIAPVAQLLVYATASSREVIADSTKFNVEKCFSNKVDLSFSPSEGLPSSDAHLLFRASPNSLCAVRAVDKSVLLMKPEADLSPSSVYSLLLAKELHDYQHGPDMLLEEPLENCVPLKKIVLNGITYSPVVEMNEEDTYSILKEMGLKVFTNTKVRKPWYCTTDNYIPAAGAGLASASVMPGAPMHAMRTSDRFYAMLSTPEEELTETVRKYFPETWIWSLVSISSEGNADLDVTIPDTITEWKANAFCTSADTGFGLSPTVSLRAFQPFFVELTLPYSVVRGESFTLKATVFNYLTACIRVSVNLAQSAHFLATPVEKEEESHCLCENGRKTVAWLVTPKSLGQVEFSVSTEALENQQPCGNAIVETPEKGRKDTVIRQLLVE</sequence>
<evidence type="ECO:0000313" key="4">
    <source>
        <dbReference type="Proteomes" id="UP000527232"/>
    </source>
</evidence>
<organism evidence="3 4">
    <name type="scientific">Oceanodroma tethys</name>
    <name type="common">Wedge-rumped storm-petrel</name>
    <name type="synonym">Hydrobates tethys</name>
    <dbReference type="NCBI Taxonomy" id="79633"/>
    <lineage>
        <taxon>Eukaryota</taxon>
        <taxon>Metazoa</taxon>
        <taxon>Chordata</taxon>
        <taxon>Craniata</taxon>
        <taxon>Vertebrata</taxon>
        <taxon>Euteleostomi</taxon>
        <taxon>Archelosauria</taxon>
        <taxon>Archosauria</taxon>
        <taxon>Dinosauria</taxon>
        <taxon>Saurischia</taxon>
        <taxon>Theropoda</taxon>
        <taxon>Coelurosauria</taxon>
        <taxon>Aves</taxon>
        <taxon>Neognathae</taxon>
        <taxon>Neoaves</taxon>
        <taxon>Aequornithes</taxon>
        <taxon>Procellariiformes</taxon>
        <taxon>Hydrobatidae</taxon>
        <taxon>Oceanodroma</taxon>
    </lineage>
</organism>
<dbReference type="AlphaFoldDB" id="A0A7K9M1I7"/>
<keyword evidence="4" id="KW-1185">Reference proteome</keyword>
<evidence type="ECO:0000313" key="3">
    <source>
        <dbReference type="EMBL" id="NXH68145.1"/>
    </source>
</evidence>
<dbReference type="EMBL" id="VWZR01003700">
    <property type="protein sequence ID" value="NXH68145.1"/>
    <property type="molecule type" value="Genomic_DNA"/>
</dbReference>
<dbReference type="SUPFAM" id="SSF81296">
    <property type="entry name" value="E set domains"/>
    <property type="match status" value="1"/>
</dbReference>
<comment type="caution">
    <text evidence="3">The sequence shown here is derived from an EMBL/GenBank/DDBJ whole genome shotgun (WGS) entry which is preliminary data.</text>
</comment>